<dbReference type="EMBL" id="FWDO01000005">
    <property type="protein sequence ID" value="SLM19311.1"/>
    <property type="molecule type" value="Genomic_DNA"/>
</dbReference>
<dbReference type="SUPFAM" id="SSF52922">
    <property type="entry name" value="TK C-terminal domain-like"/>
    <property type="match status" value="1"/>
</dbReference>
<dbReference type="Gene3D" id="3.40.50.920">
    <property type="match status" value="1"/>
</dbReference>
<feature type="domain" description="Pyruvate:ferredoxin oxidoreductase core" evidence="3">
    <location>
        <begin position="251"/>
        <end position="345"/>
    </location>
</feature>
<accession>A0A3P3XSN9</accession>
<dbReference type="InterPro" id="IPR033412">
    <property type="entry name" value="PFOR_II"/>
</dbReference>
<evidence type="ECO:0000259" key="2">
    <source>
        <dbReference type="Pfam" id="PF01855"/>
    </source>
</evidence>
<dbReference type="InterPro" id="IPR002880">
    <property type="entry name" value="Pyrv_Fd/Flavodoxin_OxRdtase_N"/>
</dbReference>
<dbReference type="InterPro" id="IPR052368">
    <property type="entry name" value="2-oxoacid_oxidoreductase"/>
</dbReference>
<evidence type="ECO:0000313" key="4">
    <source>
        <dbReference type="EMBL" id="SLM19311.1"/>
    </source>
</evidence>
<gene>
    <name evidence="4" type="primary">vorB</name>
    <name evidence="4" type="ORF">SPIRO4BDMA_50826</name>
</gene>
<dbReference type="GO" id="GO:0043807">
    <property type="term" value="F:3-methyl-2-oxobutanoate dehydrogenase (ferredoxin) activity"/>
    <property type="evidence" value="ECO:0007669"/>
    <property type="project" value="UniProtKB-EC"/>
</dbReference>
<sequence>MAEEIRLMKGNEAIGEAAVRAGCRAYFGYPITPQNELTAYMAKHMLAKGRIFIQAESEVAAINMVYGASSTGARAMTSSSSPGVSLKQEGISYLCGADLPAVIVNVARSGPGLGGISPSQGDYFQATRGGGHGDYYTIVLAPKGVQDAADLTYEAFSISEKWRVPVLVLADGLIGQMMEGVVLPEPIDPATLPRWQWAVGHSVEMGRPYNHVSSINLVPDELEAANRKRFARYGQIKKELLRYEEIEVEDADVVFVAYGTSARVSHGALEMARAKGMKVGLFRPVTLWPFPYARLLELAEKGKRFLCVEMSMGQMVEDVRLAVNGKAPVYFYGRCGGNIPSQEEVFAEVARLMGK</sequence>
<dbReference type="CDD" id="cd07034">
    <property type="entry name" value="TPP_PYR_PFOR_IOR-alpha_like"/>
    <property type="match status" value="1"/>
</dbReference>
<evidence type="ECO:0000259" key="3">
    <source>
        <dbReference type="Pfam" id="PF17147"/>
    </source>
</evidence>
<proteinExistence type="predicted"/>
<dbReference type="PANTHER" id="PTHR43088:SF1">
    <property type="entry name" value="SUBUNIT OF PYRUVATE:FLAVODOXIN OXIDOREDUCTASE"/>
    <property type="match status" value="1"/>
</dbReference>
<dbReference type="NCBIfam" id="NF005507">
    <property type="entry name" value="PRK07119.1"/>
    <property type="match status" value="1"/>
</dbReference>
<dbReference type="AlphaFoldDB" id="A0A3P3XSN9"/>
<dbReference type="InterPro" id="IPR009014">
    <property type="entry name" value="Transketo_C/PFOR_II"/>
</dbReference>
<dbReference type="Pfam" id="PF01855">
    <property type="entry name" value="POR_N"/>
    <property type="match status" value="1"/>
</dbReference>
<feature type="domain" description="Pyruvate flavodoxin/ferredoxin oxidoreductase pyrimidine binding" evidence="2">
    <location>
        <begin position="16"/>
        <end position="186"/>
    </location>
</feature>
<reference evidence="4" key="1">
    <citation type="submission" date="2017-02" db="EMBL/GenBank/DDBJ databases">
        <authorList>
            <person name="Regsiter A."/>
            <person name="William W."/>
        </authorList>
    </citation>
    <scope>NUCLEOTIDE SEQUENCE</scope>
    <source>
        <strain evidence="4">BdmA 4</strain>
    </source>
</reference>
<keyword evidence="1 4" id="KW-0560">Oxidoreductase</keyword>
<protein>
    <submittedName>
        <fullName evidence="4">Ketoisovalerate oxidoreductase subunit VorB</fullName>
        <ecNumber evidence="4">1.2.7.7</ecNumber>
    </submittedName>
</protein>
<dbReference type="Gene3D" id="3.40.50.970">
    <property type="match status" value="1"/>
</dbReference>
<dbReference type="PANTHER" id="PTHR43088">
    <property type="entry name" value="SUBUNIT OF PYRUVATE:FLAVODOXIN OXIDOREDUCTASE-RELATED"/>
    <property type="match status" value="1"/>
</dbReference>
<organism evidence="4">
    <name type="scientific">uncultured spirochete</name>
    <dbReference type="NCBI Taxonomy" id="156406"/>
    <lineage>
        <taxon>Bacteria</taxon>
        <taxon>Pseudomonadati</taxon>
        <taxon>Spirochaetota</taxon>
        <taxon>Spirochaetia</taxon>
        <taxon>Spirochaetales</taxon>
        <taxon>environmental samples</taxon>
    </lineage>
</organism>
<evidence type="ECO:0000256" key="1">
    <source>
        <dbReference type="ARBA" id="ARBA00023002"/>
    </source>
</evidence>
<dbReference type="EC" id="1.2.7.7" evidence="4"/>
<dbReference type="SUPFAM" id="SSF52518">
    <property type="entry name" value="Thiamin diphosphate-binding fold (THDP-binding)"/>
    <property type="match status" value="1"/>
</dbReference>
<dbReference type="Pfam" id="PF17147">
    <property type="entry name" value="PFOR_II"/>
    <property type="match status" value="1"/>
</dbReference>
<name>A0A3P3XSN9_9SPIR</name>
<dbReference type="InterPro" id="IPR029061">
    <property type="entry name" value="THDP-binding"/>
</dbReference>